<feature type="transmembrane region" description="Helical" evidence="10">
    <location>
        <begin position="368"/>
        <end position="387"/>
    </location>
</feature>
<dbReference type="GO" id="GO:0098719">
    <property type="term" value="P:sodium ion import across plasma membrane"/>
    <property type="evidence" value="ECO:0007669"/>
    <property type="project" value="TreeGrafter"/>
</dbReference>
<feature type="transmembrane region" description="Helical" evidence="10">
    <location>
        <begin position="6"/>
        <end position="21"/>
    </location>
</feature>
<feature type="transmembrane region" description="Helical" evidence="10">
    <location>
        <begin position="85"/>
        <end position="108"/>
    </location>
</feature>
<dbReference type="OrthoDB" id="9809206at2"/>
<dbReference type="GO" id="GO:0015386">
    <property type="term" value="F:potassium:proton antiporter activity"/>
    <property type="evidence" value="ECO:0007669"/>
    <property type="project" value="TreeGrafter"/>
</dbReference>
<dbReference type="GO" id="GO:0051453">
    <property type="term" value="P:regulation of intracellular pH"/>
    <property type="evidence" value="ECO:0007669"/>
    <property type="project" value="TreeGrafter"/>
</dbReference>
<dbReference type="InterPro" id="IPR018422">
    <property type="entry name" value="Cation/H_exchanger_CPA1"/>
</dbReference>
<dbReference type="PANTHER" id="PTHR10110:SF86">
    <property type="entry name" value="SODIUM_HYDROGEN EXCHANGER 7"/>
    <property type="match status" value="1"/>
</dbReference>
<keyword evidence="3" id="KW-1003">Cell membrane</keyword>
<dbReference type="InterPro" id="IPR006153">
    <property type="entry name" value="Cation/H_exchanger_TM"/>
</dbReference>
<keyword evidence="5 10" id="KW-1133">Transmembrane helix</keyword>
<evidence type="ECO:0000256" key="6">
    <source>
        <dbReference type="ARBA" id="ARBA00023053"/>
    </source>
</evidence>
<feature type="transmembrane region" description="Helical" evidence="10">
    <location>
        <begin position="302"/>
        <end position="323"/>
    </location>
</feature>
<dbReference type="PANTHER" id="PTHR10110">
    <property type="entry name" value="SODIUM/HYDROGEN EXCHANGER"/>
    <property type="match status" value="1"/>
</dbReference>
<keyword evidence="8 10" id="KW-0472">Membrane</keyword>
<evidence type="ECO:0000256" key="1">
    <source>
        <dbReference type="ARBA" id="ARBA00004651"/>
    </source>
</evidence>
<keyword evidence="4 10" id="KW-0812">Transmembrane</keyword>
<feature type="transmembrane region" description="Helical" evidence="10">
    <location>
        <begin position="271"/>
        <end position="290"/>
    </location>
</feature>
<dbReference type="Gene3D" id="6.10.140.1330">
    <property type="match status" value="1"/>
</dbReference>
<evidence type="ECO:0000313" key="13">
    <source>
        <dbReference type="Proteomes" id="UP000285120"/>
    </source>
</evidence>
<sequence length="397" mass="42770">MTEQLHLLFILLFIGFIILVIDKKNKQFPVPMVLLLLGIALSFVPYFSSLYLTKDIIFMVFLPALLFASAYKFPVKDLKKNASTIAVLASIGLILTTLLFGGAIYALAPAFADISFVGALLIAAILTPTDPVSVTSILEKTSEDKNISTIVEGESMINDGTSVVVFTIVAAMFVHGETFSVGSFLGEFLLVSLGGTAIGLAAGWIITKAVHYMHQHVYQVMLSLLAAYGSFYIAEAAGVSGVLATVCTGIMVSYALTSTENEDNLRSYLDGFWNVLEPIILSLLFLLIGIQAADYLVFDGWLFAVVIFILSLLVRFVVLGGVLHNPLSIPASFSWTSISIITWSGLKGTVSVALLLSIEADPNSQADMIVSLTFAAIVLSLVIQSLGEYPIMKKVEK</sequence>
<evidence type="ECO:0000256" key="5">
    <source>
        <dbReference type="ARBA" id="ARBA00022989"/>
    </source>
</evidence>
<keyword evidence="9" id="KW-0739">Sodium transport</keyword>
<keyword evidence="13" id="KW-1185">Reference proteome</keyword>
<dbReference type="EMBL" id="RAPK01000006">
    <property type="protein sequence ID" value="RKD76273.1"/>
    <property type="molecule type" value="Genomic_DNA"/>
</dbReference>
<feature type="transmembrane region" description="Helical" evidence="10">
    <location>
        <begin position="156"/>
        <end position="176"/>
    </location>
</feature>
<evidence type="ECO:0000259" key="11">
    <source>
        <dbReference type="Pfam" id="PF00999"/>
    </source>
</evidence>
<evidence type="ECO:0000256" key="7">
    <source>
        <dbReference type="ARBA" id="ARBA00023065"/>
    </source>
</evidence>
<organism evidence="12 13">
    <name type="scientific">Sinobaca qinghaiensis</name>
    <dbReference type="NCBI Taxonomy" id="342944"/>
    <lineage>
        <taxon>Bacteria</taxon>
        <taxon>Bacillati</taxon>
        <taxon>Bacillota</taxon>
        <taxon>Bacilli</taxon>
        <taxon>Bacillales</taxon>
        <taxon>Sporolactobacillaceae</taxon>
        <taxon>Sinobaca</taxon>
    </lineage>
</organism>
<feature type="transmembrane region" description="Helical" evidence="10">
    <location>
        <begin position="114"/>
        <end position="135"/>
    </location>
</feature>
<dbReference type="Proteomes" id="UP000285120">
    <property type="component" value="Unassembled WGS sequence"/>
</dbReference>
<keyword evidence="7" id="KW-0406">Ion transport</keyword>
<dbReference type="RefSeq" id="WP_120191685.1">
    <property type="nucleotide sequence ID" value="NZ_RAPK01000006.1"/>
</dbReference>
<evidence type="ECO:0000256" key="4">
    <source>
        <dbReference type="ARBA" id="ARBA00022692"/>
    </source>
</evidence>
<evidence type="ECO:0000256" key="3">
    <source>
        <dbReference type="ARBA" id="ARBA00022475"/>
    </source>
</evidence>
<keyword evidence="6" id="KW-0915">Sodium</keyword>
<feature type="domain" description="Cation/H+ exchanger transmembrane" evidence="11">
    <location>
        <begin position="17"/>
        <end position="393"/>
    </location>
</feature>
<evidence type="ECO:0000313" key="12">
    <source>
        <dbReference type="EMBL" id="RKD76273.1"/>
    </source>
</evidence>
<proteinExistence type="predicted"/>
<comment type="caution">
    <text evidence="12">The sequence shown here is derived from an EMBL/GenBank/DDBJ whole genome shotgun (WGS) entry which is preliminary data.</text>
</comment>
<evidence type="ECO:0000256" key="9">
    <source>
        <dbReference type="ARBA" id="ARBA00023201"/>
    </source>
</evidence>
<gene>
    <name evidence="12" type="ORF">ATL39_0488</name>
</gene>
<feature type="transmembrane region" description="Helical" evidence="10">
    <location>
        <begin position="335"/>
        <end position="356"/>
    </location>
</feature>
<feature type="transmembrane region" description="Helical" evidence="10">
    <location>
        <begin position="33"/>
        <end position="50"/>
    </location>
</feature>
<keyword evidence="2" id="KW-0813">Transport</keyword>
<accession>A0A419V8J2</accession>
<name>A0A419V8J2_9BACL</name>
<evidence type="ECO:0000256" key="2">
    <source>
        <dbReference type="ARBA" id="ARBA00022448"/>
    </source>
</evidence>
<feature type="transmembrane region" description="Helical" evidence="10">
    <location>
        <begin position="240"/>
        <end position="259"/>
    </location>
</feature>
<dbReference type="GO" id="GO:0005886">
    <property type="term" value="C:plasma membrane"/>
    <property type="evidence" value="ECO:0007669"/>
    <property type="project" value="UniProtKB-SubCell"/>
</dbReference>
<protein>
    <submittedName>
        <fullName evidence="12">Sodium/proton antiporter (CPA1 family)</fullName>
    </submittedName>
</protein>
<dbReference type="GO" id="GO:0015385">
    <property type="term" value="F:sodium:proton antiporter activity"/>
    <property type="evidence" value="ECO:0007669"/>
    <property type="project" value="InterPro"/>
</dbReference>
<feature type="transmembrane region" description="Helical" evidence="10">
    <location>
        <begin position="56"/>
        <end position="73"/>
    </location>
</feature>
<evidence type="ECO:0000256" key="8">
    <source>
        <dbReference type="ARBA" id="ARBA00023136"/>
    </source>
</evidence>
<evidence type="ECO:0000256" key="10">
    <source>
        <dbReference type="SAM" id="Phobius"/>
    </source>
</evidence>
<feature type="transmembrane region" description="Helical" evidence="10">
    <location>
        <begin position="188"/>
        <end position="205"/>
    </location>
</feature>
<comment type="subcellular location">
    <subcellularLocation>
        <location evidence="1">Cell membrane</location>
        <topology evidence="1">Multi-pass membrane protein</topology>
    </subcellularLocation>
</comment>
<dbReference type="AlphaFoldDB" id="A0A419V8J2"/>
<reference evidence="12 13" key="1">
    <citation type="submission" date="2018-09" db="EMBL/GenBank/DDBJ databases">
        <title>Genomic Encyclopedia of Archaeal and Bacterial Type Strains, Phase II (KMG-II): from individual species to whole genera.</title>
        <authorList>
            <person name="Goeker M."/>
        </authorList>
    </citation>
    <scope>NUCLEOTIDE SEQUENCE [LARGE SCALE GENOMIC DNA]</scope>
    <source>
        <strain evidence="12 13">DSM 17008</strain>
    </source>
</reference>
<dbReference type="Pfam" id="PF00999">
    <property type="entry name" value="Na_H_Exchanger"/>
    <property type="match status" value="1"/>
</dbReference>